<evidence type="ECO:0000256" key="1">
    <source>
        <dbReference type="SAM" id="MobiDB-lite"/>
    </source>
</evidence>
<evidence type="ECO:0000313" key="2">
    <source>
        <dbReference type="EMBL" id="KIR42555.1"/>
    </source>
</evidence>
<evidence type="ECO:0000313" key="3">
    <source>
        <dbReference type="Proteomes" id="UP000053392"/>
    </source>
</evidence>
<protein>
    <submittedName>
        <fullName evidence="2">Uncharacterized protein</fullName>
    </submittedName>
</protein>
<feature type="region of interest" description="Disordered" evidence="1">
    <location>
        <begin position="32"/>
        <end position="57"/>
    </location>
</feature>
<sequence length="143" mass="16411">MAMWIALTITRPFDPCSRRDVMVTIWKAERTPKAANSRPSSTRPTAAHLREARKTNSEAIRTAKAERTIRAGMRYATNQHLQKILFVLSELSHNLILHQSLHPAWLRVQSDLHSNFVPSVDRLISEYSQVQYATYDIVLAEEI</sequence>
<name>A0A0D0VCL2_9TREE</name>
<dbReference type="EMBL" id="KN847898">
    <property type="protein sequence ID" value="KIR42555.1"/>
    <property type="molecule type" value="Genomic_DNA"/>
</dbReference>
<accession>A0A0D0VCL2</accession>
<keyword evidence="3" id="KW-1185">Reference proteome</keyword>
<dbReference type="Proteomes" id="UP000053392">
    <property type="component" value="Unassembled WGS sequence"/>
</dbReference>
<dbReference type="AlphaFoldDB" id="A0A0D0VCL2"/>
<dbReference type="OrthoDB" id="10386627at2759"/>
<organism evidence="2 3">
    <name type="scientific">Cryptococcus deuterogattii Ram5</name>
    <dbReference type="NCBI Taxonomy" id="1296110"/>
    <lineage>
        <taxon>Eukaryota</taxon>
        <taxon>Fungi</taxon>
        <taxon>Dikarya</taxon>
        <taxon>Basidiomycota</taxon>
        <taxon>Agaricomycotina</taxon>
        <taxon>Tremellomycetes</taxon>
        <taxon>Tremellales</taxon>
        <taxon>Cryptococcaceae</taxon>
        <taxon>Cryptococcus</taxon>
        <taxon>Cryptococcus gattii species complex</taxon>
    </lineage>
</organism>
<reference evidence="2 3" key="1">
    <citation type="submission" date="2015-01" db="EMBL/GenBank/DDBJ databases">
        <title>The Genome Sequence of Cryptococcus gattii Ram5.</title>
        <authorList>
            <consortium name="The Broad Institute Genomics Platform"/>
            <person name="Cuomo C."/>
            <person name="Litvintseva A."/>
            <person name="Chen Y."/>
            <person name="Heitman J."/>
            <person name="Sun S."/>
            <person name="Springer D."/>
            <person name="Dromer F."/>
            <person name="Young S."/>
            <person name="Zeng Q."/>
            <person name="Gargeya S."/>
            <person name="Abouelleil A."/>
            <person name="Alvarado L."/>
            <person name="Chapman S.B."/>
            <person name="Gainer-Dewar J."/>
            <person name="Goldberg J."/>
            <person name="Griggs A."/>
            <person name="Gujja S."/>
            <person name="Hansen M."/>
            <person name="Howarth C."/>
            <person name="Imamovic A."/>
            <person name="Larimer J."/>
            <person name="Murphy C."/>
            <person name="Naylor J."/>
            <person name="Pearson M."/>
            <person name="Priest M."/>
            <person name="Roberts A."/>
            <person name="Saif S."/>
            <person name="Shea T."/>
            <person name="Sykes S."/>
            <person name="Wortman J."/>
            <person name="Nusbaum C."/>
            <person name="Birren B."/>
        </authorList>
    </citation>
    <scope>NUCLEOTIDE SEQUENCE [LARGE SCALE GENOMIC DNA]</scope>
    <source>
        <strain evidence="2 3">Ram5</strain>
    </source>
</reference>
<proteinExistence type="predicted"/>
<gene>
    <name evidence="2" type="ORF">I313_01782</name>
</gene>
<feature type="compositionally biased region" description="Basic and acidic residues" evidence="1">
    <location>
        <begin position="48"/>
        <end position="57"/>
    </location>
</feature>
<dbReference type="HOGENOM" id="CLU_108564_0_0_1"/>